<keyword evidence="4 7" id="KW-0812">Transmembrane</keyword>
<evidence type="ECO:0000256" key="3">
    <source>
        <dbReference type="ARBA" id="ARBA00022679"/>
    </source>
</evidence>
<keyword evidence="3 8" id="KW-0808">Transferase</keyword>
<evidence type="ECO:0000256" key="5">
    <source>
        <dbReference type="ARBA" id="ARBA00022989"/>
    </source>
</evidence>
<comment type="caution">
    <text evidence="8">The sequence shown here is derived from an EMBL/GenBank/DDBJ whole genome shotgun (WGS) entry which is preliminary data.</text>
</comment>
<dbReference type="InterPro" id="IPR029044">
    <property type="entry name" value="Nucleotide-diphossugar_trans"/>
</dbReference>
<evidence type="ECO:0000256" key="6">
    <source>
        <dbReference type="ARBA" id="ARBA00023136"/>
    </source>
</evidence>
<keyword evidence="6 7" id="KW-0472">Membrane</keyword>
<evidence type="ECO:0000256" key="2">
    <source>
        <dbReference type="ARBA" id="ARBA00022676"/>
    </source>
</evidence>
<dbReference type="EMBL" id="DSPJ01000074">
    <property type="protein sequence ID" value="HEX62078.1"/>
    <property type="molecule type" value="Genomic_DNA"/>
</dbReference>
<dbReference type="AlphaFoldDB" id="A0A832DUX3"/>
<feature type="transmembrane region" description="Helical" evidence="7">
    <location>
        <begin position="269"/>
        <end position="291"/>
    </location>
</feature>
<keyword evidence="5 7" id="KW-1133">Transmembrane helix</keyword>
<dbReference type="GO" id="GO:0016757">
    <property type="term" value="F:glycosyltransferase activity"/>
    <property type="evidence" value="ECO:0007669"/>
    <property type="project" value="UniProtKB-KW"/>
</dbReference>
<evidence type="ECO:0000313" key="8">
    <source>
        <dbReference type="EMBL" id="HEX62078.1"/>
    </source>
</evidence>
<name>A0A832DUX3_UNCKA</name>
<evidence type="ECO:0000256" key="4">
    <source>
        <dbReference type="ARBA" id="ARBA00022692"/>
    </source>
</evidence>
<evidence type="ECO:0000256" key="1">
    <source>
        <dbReference type="ARBA" id="ARBA00004141"/>
    </source>
</evidence>
<accession>A0A832DUX3</accession>
<dbReference type="PANTHER" id="PTHR48090:SF1">
    <property type="entry name" value="PROPHAGE BACTOPRENOL GLUCOSYL TRANSFERASE HOMOLOG"/>
    <property type="match status" value="1"/>
</dbReference>
<protein>
    <submittedName>
        <fullName evidence="8">Glycosyltransferase</fullName>
    </submittedName>
</protein>
<sequence>MARRKLIDCFVSVVVPLGRDDLDVKSFIRETGRILNGNYTNFEIILVLGVPTGEVLRQARELVRTEPCLRVIRLSRWYGLETTVFAGLDAAIGDYTVVLLPQMDSPRLVAPVVENLRKEAEIVRGVSKLPLKLASWARAGSCLFHWYVKHYLGFDVPRNSTYLLGLNRRVVNALARTKTRYRHVRYLSAQLGFESEDFVYEPNPAGFPQTGLLDSINLALEIAISFSSHPLRFLSWLGLSGASLNLLYGIYVIGIFLFKKNIEEGWTTLSLQISGLFFLVFLILTILSEYVGRILEEVRDQPSYHVIEEFSSSVSIADENRRNVLKKS</sequence>
<feature type="transmembrane region" description="Helical" evidence="7">
    <location>
        <begin position="233"/>
        <end position="257"/>
    </location>
</feature>
<dbReference type="PANTHER" id="PTHR48090">
    <property type="entry name" value="UNDECAPRENYL-PHOSPHATE 4-DEOXY-4-FORMAMIDO-L-ARABINOSE TRANSFERASE-RELATED"/>
    <property type="match status" value="1"/>
</dbReference>
<gene>
    <name evidence="8" type="ORF">ENR01_02930</name>
</gene>
<reference evidence="8" key="1">
    <citation type="journal article" date="2020" name="mSystems">
        <title>Genome- and Community-Level Interaction Insights into Carbon Utilization and Element Cycling Functions of Hydrothermarchaeota in Hydrothermal Sediment.</title>
        <authorList>
            <person name="Zhou Z."/>
            <person name="Liu Y."/>
            <person name="Xu W."/>
            <person name="Pan J."/>
            <person name="Luo Z.H."/>
            <person name="Li M."/>
        </authorList>
    </citation>
    <scope>NUCLEOTIDE SEQUENCE [LARGE SCALE GENOMIC DNA]</scope>
    <source>
        <strain evidence="8">SpSt-361</strain>
    </source>
</reference>
<dbReference type="SUPFAM" id="SSF53448">
    <property type="entry name" value="Nucleotide-diphospho-sugar transferases"/>
    <property type="match status" value="1"/>
</dbReference>
<evidence type="ECO:0000256" key="7">
    <source>
        <dbReference type="SAM" id="Phobius"/>
    </source>
</evidence>
<proteinExistence type="predicted"/>
<organism evidence="8">
    <name type="scientific">candidate division WWE3 bacterium</name>
    <dbReference type="NCBI Taxonomy" id="2053526"/>
    <lineage>
        <taxon>Bacteria</taxon>
        <taxon>Katanobacteria</taxon>
    </lineage>
</organism>
<comment type="subcellular location">
    <subcellularLocation>
        <location evidence="1">Membrane</location>
        <topology evidence="1">Multi-pass membrane protein</topology>
    </subcellularLocation>
</comment>
<dbReference type="GO" id="GO:0005886">
    <property type="term" value="C:plasma membrane"/>
    <property type="evidence" value="ECO:0007669"/>
    <property type="project" value="TreeGrafter"/>
</dbReference>
<keyword evidence="2" id="KW-0328">Glycosyltransferase</keyword>
<dbReference type="InterPro" id="IPR050256">
    <property type="entry name" value="Glycosyltransferase_2"/>
</dbReference>